<dbReference type="AlphaFoldDB" id="A0A8E6F0I0"/>
<accession>A0A8E6F0I0</accession>
<dbReference type="Proteomes" id="UP000676194">
    <property type="component" value="Chromosome"/>
</dbReference>
<dbReference type="InterPro" id="IPR000307">
    <property type="entry name" value="Ribosomal_bS16"/>
</dbReference>
<evidence type="ECO:0000256" key="1">
    <source>
        <dbReference type="ARBA" id="ARBA00022980"/>
    </source>
</evidence>
<dbReference type="Gene3D" id="3.30.1320.10">
    <property type="match status" value="1"/>
</dbReference>
<dbReference type="GO" id="GO:0005737">
    <property type="term" value="C:cytoplasm"/>
    <property type="evidence" value="ECO:0007669"/>
    <property type="project" value="UniProtKB-ARBA"/>
</dbReference>
<evidence type="ECO:0000256" key="3">
    <source>
        <dbReference type="ARBA" id="ARBA00035310"/>
    </source>
</evidence>
<sequence length="94" mass="10886">MKQMGRTHRHFYRIVAIDHRQPRDGKVIEDLGTYDPFVIDKDKRVTLIPDRIKYWKSVGAQVSDRVDTFLNKYMARFEAEAAANQAPPANPNQA</sequence>
<proteinExistence type="predicted"/>
<name>A0A8E6F0I0_9BACT</name>
<dbReference type="InterPro" id="IPR023803">
    <property type="entry name" value="Ribosomal_bS16_dom_sf"/>
</dbReference>
<dbReference type="Pfam" id="PF00886">
    <property type="entry name" value="Ribosomal_S16"/>
    <property type="match status" value="1"/>
</dbReference>
<evidence type="ECO:0000313" key="4">
    <source>
        <dbReference type="EMBL" id="QVL34823.1"/>
    </source>
</evidence>
<organism evidence="4 5">
    <name type="scientific">Telmatocola sphagniphila</name>
    <dbReference type="NCBI Taxonomy" id="1123043"/>
    <lineage>
        <taxon>Bacteria</taxon>
        <taxon>Pseudomonadati</taxon>
        <taxon>Planctomycetota</taxon>
        <taxon>Planctomycetia</taxon>
        <taxon>Gemmatales</taxon>
        <taxon>Gemmataceae</taxon>
    </lineage>
</organism>
<keyword evidence="5" id="KW-1185">Reference proteome</keyword>
<dbReference type="GO" id="GO:0015935">
    <property type="term" value="C:small ribosomal subunit"/>
    <property type="evidence" value="ECO:0007669"/>
    <property type="project" value="TreeGrafter"/>
</dbReference>
<keyword evidence="2" id="KW-0687">Ribonucleoprotein</keyword>
<evidence type="ECO:0000256" key="2">
    <source>
        <dbReference type="ARBA" id="ARBA00023274"/>
    </source>
</evidence>
<dbReference type="KEGG" id="tsph:KIH39_02675"/>
<dbReference type="SUPFAM" id="SSF54565">
    <property type="entry name" value="Ribosomal protein S16"/>
    <property type="match status" value="1"/>
</dbReference>
<dbReference type="PANTHER" id="PTHR12919">
    <property type="entry name" value="30S RIBOSOMAL PROTEIN S16"/>
    <property type="match status" value="1"/>
</dbReference>
<keyword evidence="1 4" id="KW-0689">Ribosomal protein</keyword>
<dbReference type="EMBL" id="CP074694">
    <property type="protein sequence ID" value="QVL34823.1"/>
    <property type="molecule type" value="Genomic_DNA"/>
</dbReference>
<protein>
    <recommendedName>
        <fullName evidence="3">30S ribosomal protein S16</fullName>
    </recommendedName>
</protein>
<dbReference type="GO" id="GO:0003735">
    <property type="term" value="F:structural constituent of ribosome"/>
    <property type="evidence" value="ECO:0007669"/>
    <property type="project" value="InterPro"/>
</dbReference>
<gene>
    <name evidence="4" type="primary">rpsP</name>
    <name evidence="4" type="ORF">KIH39_02675</name>
</gene>
<dbReference type="GO" id="GO:0006412">
    <property type="term" value="P:translation"/>
    <property type="evidence" value="ECO:0007669"/>
    <property type="project" value="InterPro"/>
</dbReference>
<evidence type="ECO:0000313" key="5">
    <source>
        <dbReference type="Proteomes" id="UP000676194"/>
    </source>
</evidence>
<reference evidence="4" key="1">
    <citation type="submission" date="2021-05" db="EMBL/GenBank/DDBJ databases">
        <title>Complete genome sequence of the cellulolytic planctomycete Telmatocola sphagniphila SP2T and characterization of the first cellulase from planctomycetes.</title>
        <authorList>
            <person name="Rakitin A.L."/>
            <person name="Beletsky A.V."/>
            <person name="Naumoff D.G."/>
            <person name="Kulichevskaya I.S."/>
            <person name="Mardanov A.V."/>
            <person name="Ravin N.V."/>
            <person name="Dedysh S.N."/>
        </authorList>
    </citation>
    <scope>NUCLEOTIDE SEQUENCE</scope>
    <source>
        <strain evidence="4">SP2T</strain>
    </source>
</reference>
<dbReference type="PANTHER" id="PTHR12919:SF20">
    <property type="entry name" value="SMALL RIBOSOMAL SUBUNIT PROTEIN BS16M"/>
    <property type="match status" value="1"/>
</dbReference>
<dbReference type="NCBIfam" id="TIGR00002">
    <property type="entry name" value="S16"/>
    <property type="match status" value="1"/>
</dbReference>